<organism evidence="3 4">
    <name type="scientific">Duganella radicis</name>
    <dbReference type="NCBI Taxonomy" id="551988"/>
    <lineage>
        <taxon>Bacteria</taxon>
        <taxon>Pseudomonadati</taxon>
        <taxon>Pseudomonadota</taxon>
        <taxon>Betaproteobacteria</taxon>
        <taxon>Burkholderiales</taxon>
        <taxon>Oxalobacteraceae</taxon>
        <taxon>Telluria group</taxon>
        <taxon>Duganella</taxon>
    </lineage>
</organism>
<evidence type="ECO:0000313" key="4">
    <source>
        <dbReference type="Proteomes" id="UP000475582"/>
    </source>
</evidence>
<proteinExistence type="inferred from homology"/>
<protein>
    <submittedName>
        <fullName evidence="3">SRPBCC domain-containing protein</fullName>
    </submittedName>
</protein>
<dbReference type="CDD" id="cd07814">
    <property type="entry name" value="SRPBCC_CalC_Aha1-like"/>
    <property type="match status" value="1"/>
</dbReference>
<sequence length="156" mass="17721">MVAFNREEIIMQHFQHSILIDASPAAVYAALTTLNGLRGWWSEDCDIDGDTIHMRFGAHHKDFRVESAQPGREVRWLCTATPGANRSTDEWVGTRIMFHLHGEEEGTQVDFEHVGLLPALACYDMCDRGWRHFLESLRQYATTGRGTPYQLATVEA</sequence>
<dbReference type="EMBL" id="WNKY01000013">
    <property type="protein sequence ID" value="MTV38641.1"/>
    <property type="molecule type" value="Genomic_DNA"/>
</dbReference>
<reference evidence="3 4" key="1">
    <citation type="submission" date="2019-11" db="EMBL/GenBank/DDBJ databases">
        <title>Type strains purchased from KCTC, JCM and DSMZ.</title>
        <authorList>
            <person name="Lu H."/>
        </authorList>
    </citation>
    <scope>NUCLEOTIDE SEQUENCE [LARGE SCALE GENOMIC DNA]</scope>
    <source>
        <strain evidence="3 4">KCTC 22382</strain>
    </source>
</reference>
<dbReference type="InterPro" id="IPR013538">
    <property type="entry name" value="ASHA1/2-like_C"/>
</dbReference>
<evidence type="ECO:0000313" key="3">
    <source>
        <dbReference type="EMBL" id="MTV38641.1"/>
    </source>
</evidence>
<dbReference type="InterPro" id="IPR023393">
    <property type="entry name" value="START-like_dom_sf"/>
</dbReference>
<accession>A0A6L6PJ91</accession>
<dbReference type="AlphaFoldDB" id="A0A6L6PJ91"/>
<evidence type="ECO:0000256" key="1">
    <source>
        <dbReference type="ARBA" id="ARBA00006817"/>
    </source>
</evidence>
<dbReference type="Proteomes" id="UP000475582">
    <property type="component" value="Unassembled WGS sequence"/>
</dbReference>
<name>A0A6L6PJ91_9BURK</name>
<dbReference type="SUPFAM" id="SSF55961">
    <property type="entry name" value="Bet v1-like"/>
    <property type="match status" value="1"/>
</dbReference>
<evidence type="ECO:0000259" key="2">
    <source>
        <dbReference type="Pfam" id="PF08327"/>
    </source>
</evidence>
<comment type="similarity">
    <text evidence="1">Belongs to the AHA1 family.</text>
</comment>
<dbReference type="Gene3D" id="3.30.530.20">
    <property type="match status" value="1"/>
</dbReference>
<keyword evidence="4" id="KW-1185">Reference proteome</keyword>
<feature type="domain" description="Activator of Hsp90 ATPase homologue 1/2-like C-terminal" evidence="2">
    <location>
        <begin position="21"/>
        <end position="141"/>
    </location>
</feature>
<gene>
    <name evidence="3" type="ORF">GM676_13745</name>
</gene>
<comment type="caution">
    <text evidence="3">The sequence shown here is derived from an EMBL/GenBank/DDBJ whole genome shotgun (WGS) entry which is preliminary data.</text>
</comment>
<dbReference type="Pfam" id="PF08327">
    <property type="entry name" value="AHSA1"/>
    <property type="match status" value="1"/>
</dbReference>
<dbReference type="OrthoDB" id="287565at2"/>